<feature type="compositionally biased region" description="Low complexity" evidence="2">
    <location>
        <begin position="393"/>
        <end position="410"/>
    </location>
</feature>
<feature type="region of interest" description="Disordered" evidence="2">
    <location>
        <begin position="98"/>
        <end position="129"/>
    </location>
</feature>
<keyword evidence="1" id="KW-0677">Repeat</keyword>
<evidence type="ECO:0000256" key="2">
    <source>
        <dbReference type="SAM" id="MobiDB-lite"/>
    </source>
</evidence>
<comment type="caution">
    <text evidence="4">The sequence shown here is derived from an EMBL/GenBank/DDBJ whole genome shotgun (WGS) entry which is preliminary data.</text>
</comment>
<dbReference type="EMBL" id="JAAGMD010000321">
    <property type="protein sequence ID" value="NEA86647.1"/>
    <property type="molecule type" value="Genomic_DNA"/>
</dbReference>
<evidence type="ECO:0000256" key="1">
    <source>
        <dbReference type="ARBA" id="ARBA00022737"/>
    </source>
</evidence>
<dbReference type="Gene3D" id="2.180.10.10">
    <property type="entry name" value="RHS repeat-associated core"/>
    <property type="match status" value="1"/>
</dbReference>
<dbReference type="NCBIfam" id="NF033679">
    <property type="entry name" value="DNRLRE_dom"/>
    <property type="match status" value="1"/>
</dbReference>
<feature type="region of interest" description="Disordered" evidence="2">
    <location>
        <begin position="386"/>
        <end position="410"/>
    </location>
</feature>
<gene>
    <name evidence="4" type="ORF">G3I53_11475</name>
</gene>
<feature type="domain" description="Teneurin-like YD-shell" evidence="3">
    <location>
        <begin position="1473"/>
        <end position="1750"/>
    </location>
</feature>
<name>A0A6G3QTY2_9ACTN</name>
<feature type="region of interest" description="Disordered" evidence="2">
    <location>
        <begin position="1462"/>
        <end position="1481"/>
    </location>
</feature>
<proteinExistence type="predicted"/>
<protein>
    <submittedName>
        <fullName evidence="4">RHS repeat-associated core domain-containing protein</fullName>
    </submittedName>
</protein>
<evidence type="ECO:0000259" key="3">
    <source>
        <dbReference type="Pfam" id="PF25023"/>
    </source>
</evidence>
<dbReference type="RefSeq" id="WP_164335800.1">
    <property type="nucleotide sequence ID" value="NZ_JAAGMD010000321.1"/>
</dbReference>
<sequence>MSTSVFYGAQGAVAATLPAAPVEKPAKAVATSAADIASARVAARLNKKRVEALSERTETSTTWANPDGTLTTELSAGPVRFRDEGEWRSVDLDLVRDSDGSVAPKAHPQGLELGERGGKKLSSLSENDDAPARDLVTLGEGDQQIRLQWKGGLPEPELDGNRATYVGAVPDGDVVVEATRTGFEQYVTIRKRPTQKRYSYTLPLKAKGLKVKQLKDGSLLFTDKKSKKRAVMPAPVMWDAAVDKRSGEHTNRARVLMKVVKTKDGVNLVLTPDATFLADPDTQYPVTVDPSTSSLSNVFDTYVQQGEKVDWSADTELDLGNPGTKNADGTPRTARSFITWNTTPIQDALISSAKLSLWNFHSGNTDCKAYPWEVWSTGAASTSSRWTSQPAWTAKKATSTGTTGNAGCSTQPDGWINADVTGLVQEWASAKATRGHMGLRASNESVIAQWKRVNSANAPSNPPKLVVTYNYRPRTGTKQEAGPPYFSYSGAYVVNTSTPTLRDTFVDANGDKVNGTFQIYDNATNTQVGDVIVSKYVPSGQVASVTVPPGMLANGKTYKFRTSPYDGTHYNTGWSAWKTFTVDTTAPVAPTSITSADYPSNAWVKGTGQAGTFTATPNGTDHNWLEWSLDGVTWTKVATAGSKAAKAISITPPKDGTHTLQVRQVDKADNKSEAVEYTFHAGPGGFVQPSDGERTARRLPLVAEADGSKYNAVSFSWRRSEADPWQPIPAGQVTSGGNALTAWPVAMTGGKNSPLVWNATDTVDPDGTIQIKADFTGPGGSGATEPLSVVVDRNASGAAADEVGPGSLNLLTGDYTLSASDASAFGLSVSRTASSRTPNEGAKQEGQAPIFGKEWVSGTAAEAPESDYSHIRRTSDTAVAVVDSEGEETHFTANAAKTGWVPETGSEDLTLTGSVTGSFTLSDTEGTVTTFTKPDAAATTWQVSSTLLDGLANTTTTVVSETVTVDGKKLARPKRVIAPTSAASAAACTATPSTKGCRALEFVYAASTTATGLVFGDFADQVKEIRLWSTEPGAAAATSKIVQTYAYDGSGRLRQAWNPQISPALKTEYSYDAAGRVTTLTPAGELPWTFTYGKAGAAATAGEGMLLKASRSGLQQGTKDVESGTNSTSIVYDVPLTGTTAPNKMGAADVKTWGQTDTPTDATAVFPADSVPASNAGSGLTAGSYTRATITYMGVSGRSVNSATPGGHISTTEYDRFGNTVRELSAGNREIALGVSAADKAAQAELGIGQLISAERADLLATKSVYNKTGTRELEEFGPLRRIDLTTDLKTGTTTLVPSGTSVTARSWTVNEYDAGRPTDGTATVKDQITKVTSGAQVREHPTVLGEARATQTVYDWAKGMPTQTVKDPGGLAITETTEYDEQGRITKQRLPGATGNDAATRVTTYWSATGTGTCQGRPEWADLVCSTGPAGAITGGGTNPAQLPTTTTEYSWWGDPAQVSETANGSTRTTTTTYDNAGRPTKVTTTGGLGQAVPQATTEYDAATGRAVKTVSPTGGTITKVFDKLGRQMSYTDADGGVTTTEYDLLNRPVKVKDNAPSTVTYTYDTAVEPRGLATKTTDSIAGVFQATYDADGSVASEKLPGGYTLTTTEDTTGATLNRSYKRDSDGTLVYADTVTESIHGQVTSHAGWSDQTYRYDATGRLTTVEDTVDTVCTRRTYTFDARTNRKSLTTIAAAPGLDCATTGGTTTSHTYDSADRLIDTGYVYDAFGRTTTVPGNGTVGYYANDLAYQQTASGQRQTWQLDAAHRFRSWKTETGSGSTWTQTSSKLNHYDGDGDNPRWIVEDTATGALTRNVESASGDLAATTSKTGNTTLQLTTVHGDVALQLPLDTSKAPVALDTDEYGNPRAGQAATRYNWLGAKQRSTETLTGLTLMGVRLYNPATGRFLSPDPVYGGGDNAYAYPGDPINQYDLDGKRWWRKAKSWAKRGLGCSATKCLFFNKRNKHFVMRDGRPGLHFKNHRIRAEWDRSNGWHVNVGKKHYRARDAIRKATRSGGRFLRGVGRASRRWGPPIWIPNEVHRYRNPCYPLRRCPAA</sequence>
<organism evidence="4">
    <name type="scientific">Streptomyces sp. SID14436</name>
    <dbReference type="NCBI Taxonomy" id="2706070"/>
    <lineage>
        <taxon>Bacteria</taxon>
        <taxon>Bacillati</taxon>
        <taxon>Actinomycetota</taxon>
        <taxon>Actinomycetes</taxon>
        <taxon>Kitasatosporales</taxon>
        <taxon>Streptomycetaceae</taxon>
        <taxon>Streptomyces</taxon>
    </lineage>
</organism>
<dbReference type="InterPro" id="IPR022385">
    <property type="entry name" value="Rhs_assc_core"/>
</dbReference>
<dbReference type="PANTHER" id="PTHR32305:SF17">
    <property type="entry name" value="TRNA NUCLEASE WAPA"/>
    <property type="match status" value="1"/>
</dbReference>
<evidence type="ECO:0000313" key="4">
    <source>
        <dbReference type="EMBL" id="NEA86647.1"/>
    </source>
</evidence>
<dbReference type="Pfam" id="PF25023">
    <property type="entry name" value="TEN_YD-shell"/>
    <property type="match status" value="1"/>
</dbReference>
<dbReference type="InterPro" id="IPR056823">
    <property type="entry name" value="TEN-like_YD-shell"/>
</dbReference>
<dbReference type="InterPro" id="IPR050708">
    <property type="entry name" value="T6SS_VgrG/RHS"/>
</dbReference>
<reference evidence="4" key="1">
    <citation type="submission" date="2020-01" db="EMBL/GenBank/DDBJ databases">
        <title>Insect and environment-associated Actinomycetes.</title>
        <authorList>
            <person name="Currrie C."/>
            <person name="Chevrette M."/>
            <person name="Carlson C."/>
            <person name="Stubbendieck R."/>
            <person name="Wendt-Pienkowski E."/>
        </authorList>
    </citation>
    <scope>NUCLEOTIDE SEQUENCE</scope>
    <source>
        <strain evidence="4">SID14436</strain>
    </source>
</reference>
<dbReference type="PANTHER" id="PTHR32305">
    <property type="match status" value="1"/>
</dbReference>
<dbReference type="NCBIfam" id="TIGR03696">
    <property type="entry name" value="Rhs_assc_core"/>
    <property type="match status" value="1"/>
</dbReference>
<accession>A0A6G3QTY2</accession>